<organism evidence="1">
    <name type="scientific">marine sediment metagenome</name>
    <dbReference type="NCBI Taxonomy" id="412755"/>
    <lineage>
        <taxon>unclassified sequences</taxon>
        <taxon>metagenomes</taxon>
        <taxon>ecological metagenomes</taxon>
    </lineage>
</organism>
<dbReference type="EMBL" id="LAZR01006058">
    <property type="protein sequence ID" value="KKM95057.1"/>
    <property type="molecule type" value="Genomic_DNA"/>
</dbReference>
<evidence type="ECO:0000313" key="1">
    <source>
        <dbReference type="EMBL" id="KKM95057.1"/>
    </source>
</evidence>
<proteinExistence type="predicted"/>
<sequence>MSYPKCGRDNGIFDVVLERKGFRDEFVHTLCCICGAVVRG</sequence>
<protein>
    <submittedName>
        <fullName evidence="1">Uncharacterized protein</fullName>
    </submittedName>
</protein>
<dbReference type="AlphaFoldDB" id="A0A0F9PPE9"/>
<gene>
    <name evidence="1" type="ORF">LCGC14_1192070</name>
</gene>
<name>A0A0F9PPE9_9ZZZZ</name>
<reference evidence="1" key="1">
    <citation type="journal article" date="2015" name="Nature">
        <title>Complex archaea that bridge the gap between prokaryotes and eukaryotes.</title>
        <authorList>
            <person name="Spang A."/>
            <person name="Saw J.H."/>
            <person name="Jorgensen S.L."/>
            <person name="Zaremba-Niedzwiedzka K."/>
            <person name="Martijn J."/>
            <person name="Lind A.E."/>
            <person name="van Eijk R."/>
            <person name="Schleper C."/>
            <person name="Guy L."/>
            <person name="Ettema T.J."/>
        </authorList>
    </citation>
    <scope>NUCLEOTIDE SEQUENCE</scope>
</reference>
<accession>A0A0F9PPE9</accession>
<comment type="caution">
    <text evidence="1">The sequence shown here is derived from an EMBL/GenBank/DDBJ whole genome shotgun (WGS) entry which is preliminary data.</text>
</comment>